<dbReference type="STRING" id="69332.A0A388KBS8"/>
<dbReference type="Gramene" id="GBG67481">
    <property type="protein sequence ID" value="GBG67481"/>
    <property type="gene ID" value="CBR_g616"/>
</dbReference>
<name>A0A388KBS8_CHABU</name>
<dbReference type="EMBL" id="BFEA01000088">
    <property type="protein sequence ID" value="GBG67481.1"/>
    <property type="molecule type" value="Genomic_DNA"/>
</dbReference>
<protein>
    <submittedName>
        <fullName evidence="1">Uncharacterized protein</fullName>
    </submittedName>
</protein>
<evidence type="ECO:0000313" key="1">
    <source>
        <dbReference type="EMBL" id="GBG67481.1"/>
    </source>
</evidence>
<sequence length="188" mass="20882">MILHDQCPLLEELRFMSSFEIEGMPRKWFAAGALCGLRVLEVQEFYFEEGEEILRGAVTEYRSSMADALVIAIAKGCPQLSVLLLNGLHTGITDKAVRGIEQFLPRLERLGICGSSITDGGLALIGKKLESLRELRVQYCTLMTARGVLELAAEREDLVVIGQVGPVGYLPNRMCDDDDWCGVCWWAD</sequence>
<accession>A0A388KBS8</accession>
<dbReference type="InterPro" id="IPR032675">
    <property type="entry name" value="LRR_dom_sf"/>
</dbReference>
<evidence type="ECO:0000313" key="2">
    <source>
        <dbReference type="Proteomes" id="UP000265515"/>
    </source>
</evidence>
<dbReference type="Proteomes" id="UP000265515">
    <property type="component" value="Unassembled WGS sequence"/>
</dbReference>
<dbReference type="GO" id="GO:0019005">
    <property type="term" value="C:SCF ubiquitin ligase complex"/>
    <property type="evidence" value="ECO:0007669"/>
    <property type="project" value="TreeGrafter"/>
</dbReference>
<dbReference type="PANTHER" id="PTHR13318">
    <property type="entry name" value="PARTNER OF PAIRED, ISOFORM B-RELATED"/>
    <property type="match status" value="1"/>
</dbReference>
<dbReference type="PANTHER" id="PTHR13318:SF95">
    <property type="entry name" value="F-BOX PROTEIN YLR352W"/>
    <property type="match status" value="1"/>
</dbReference>
<dbReference type="OrthoDB" id="550575at2759"/>
<dbReference type="Gene3D" id="3.80.10.10">
    <property type="entry name" value="Ribonuclease Inhibitor"/>
    <property type="match status" value="1"/>
</dbReference>
<dbReference type="SUPFAM" id="SSF52047">
    <property type="entry name" value="RNI-like"/>
    <property type="match status" value="1"/>
</dbReference>
<keyword evidence="2" id="KW-1185">Reference proteome</keyword>
<proteinExistence type="predicted"/>
<dbReference type="GO" id="GO:0031146">
    <property type="term" value="P:SCF-dependent proteasomal ubiquitin-dependent protein catabolic process"/>
    <property type="evidence" value="ECO:0007669"/>
    <property type="project" value="TreeGrafter"/>
</dbReference>
<dbReference type="AlphaFoldDB" id="A0A388KBS8"/>
<comment type="caution">
    <text evidence="1">The sequence shown here is derived from an EMBL/GenBank/DDBJ whole genome shotgun (WGS) entry which is preliminary data.</text>
</comment>
<organism evidence="1 2">
    <name type="scientific">Chara braunii</name>
    <name type="common">Braun's stonewort</name>
    <dbReference type="NCBI Taxonomy" id="69332"/>
    <lineage>
        <taxon>Eukaryota</taxon>
        <taxon>Viridiplantae</taxon>
        <taxon>Streptophyta</taxon>
        <taxon>Charophyceae</taxon>
        <taxon>Charales</taxon>
        <taxon>Characeae</taxon>
        <taxon>Chara</taxon>
    </lineage>
</organism>
<reference evidence="1 2" key="1">
    <citation type="journal article" date="2018" name="Cell">
        <title>The Chara Genome: Secondary Complexity and Implications for Plant Terrestrialization.</title>
        <authorList>
            <person name="Nishiyama T."/>
            <person name="Sakayama H."/>
            <person name="Vries J.D."/>
            <person name="Buschmann H."/>
            <person name="Saint-Marcoux D."/>
            <person name="Ullrich K.K."/>
            <person name="Haas F.B."/>
            <person name="Vanderstraeten L."/>
            <person name="Becker D."/>
            <person name="Lang D."/>
            <person name="Vosolsobe S."/>
            <person name="Rombauts S."/>
            <person name="Wilhelmsson P.K.I."/>
            <person name="Janitza P."/>
            <person name="Kern R."/>
            <person name="Heyl A."/>
            <person name="Rumpler F."/>
            <person name="Villalobos L.I.A.C."/>
            <person name="Clay J.M."/>
            <person name="Skokan R."/>
            <person name="Toyoda A."/>
            <person name="Suzuki Y."/>
            <person name="Kagoshima H."/>
            <person name="Schijlen E."/>
            <person name="Tajeshwar N."/>
            <person name="Catarino B."/>
            <person name="Hetherington A.J."/>
            <person name="Saltykova A."/>
            <person name="Bonnot C."/>
            <person name="Breuninger H."/>
            <person name="Symeonidi A."/>
            <person name="Radhakrishnan G.V."/>
            <person name="Van Nieuwerburgh F."/>
            <person name="Deforce D."/>
            <person name="Chang C."/>
            <person name="Karol K.G."/>
            <person name="Hedrich R."/>
            <person name="Ulvskov P."/>
            <person name="Glockner G."/>
            <person name="Delwiche C.F."/>
            <person name="Petrasek J."/>
            <person name="Van de Peer Y."/>
            <person name="Friml J."/>
            <person name="Beilby M."/>
            <person name="Dolan L."/>
            <person name="Kohara Y."/>
            <person name="Sugano S."/>
            <person name="Fujiyama A."/>
            <person name="Delaux P.-M."/>
            <person name="Quint M."/>
            <person name="TheiBen G."/>
            <person name="Hagemann M."/>
            <person name="Harholt J."/>
            <person name="Dunand C."/>
            <person name="Zachgo S."/>
            <person name="Langdale J."/>
            <person name="Maumus F."/>
            <person name="Straeten D.V.D."/>
            <person name="Gould S.B."/>
            <person name="Rensing S.A."/>
        </authorList>
    </citation>
    <scope>NUCLEOTIDE SEQUENCE [LARGE SCALE GENOMIC DNA]</scope>
    <source>
        <strain evidence="1 2">S276</strain>
    </source>
</reference>
<gene>
    <name evidence="1" type="ORF">CBR_g616</name>
</gene>